<dbReference type="InterPro" id="IPR001978">
    <property type="entry name" value="Troponin"/>
</dbReference>
<dbReference type="FunFam" id="1.20.5.350:FF:000005">
    <property type="entry name" value="Troponin I 1"/>
    <property type="match status" value="1"/>
</dbReference>
<name>A0A0M3I0T5_ASCLU</name>
<dbReference type="WBParaSite" id="ALUE_0000979001-mRNA-1">
    <property type="protein sequence ID" value="ALUE_0000979001-mRNA-1"/>
    <property type="gene ID" value="ALUE_0000979001"/>
</dbReference>
<evidence type="ECO:0000313" key="7">
    <source>
        <dbReference type="WBParaSite" id="ALUE_0000979001-mRNA-1"/>
    </source>
</evidence>
<comment type="similarity">
    <text evidence="1">Belongs to the troponin I family.</text>
</comment>
<feature type="compositionally biased region" description="Basic and acidic residues" evidence="5">
    <location>
        <begin position="31"/>
        <end position="55"/>
    </location>
</feature>
<dbReference type="GO" id="GO:0005861">
    <property type="term" value="C:troponin complex"/>
    <property type="evidence" value="ECO:0007669"/>
    <property type="project" value="InterPro"/>
</dbReference>
<protein>
    <submittedName>
        <fullName evidence="7">Troponin I 4</fullName>
    </submittedName>
</protein>
<dbReference type="AlphaFoldDB" id="A0A0M3I0T5"/>
<organism evidence="6 7">
    <name type="scientific">Ascaris lumbricoides</name>
    <name type="common">Giant roundworm</name>
    <dbReference type="NCBI Taxonomy" id="6252"/>
    <lineage>
        <taxon>Eukaryota</taxon>
        <taxon>Metazoa</taxon>
        <taxon>Ecdysozoa</taxon>
        <taxon>Nematoda</taxon>
        <taxon>Chromadorea</taxon>
        <taxon>Rhabditida</taxon>
        <taxon>Spirurina</taxon>
        <taxon>Ascaridomorpha</taxon>
        <taxon>Ascaridoidea</taxon>
        <taxon>Ascarididae</taxon>
        <taxon>Ascaris</taxon>
    </lineage>
</organism>
<dbReference type="Proteomes" id="UP000036681">
    <property type="component" value="Unplaced"/>
</dbReference>
<evidence type="ECO:0000256" key="2">
    <source>
        <dbReference type="ARBA" id="ARBA00023179"/>
    </source>
</evidence>
<keyword evidence="6" id="KW-1185">Reference proteome</keyword>
<feature type="region of interest" description="Disordered" evidence="5">
    <location>
        <begin position="1"/>
        <end position="63"/>
    </location>
</feature>
<keyword evidence="3" id="KW-0009">Actin-binding</keyword>
<dbReference type="InterPro" id="IPR038077">
    <property type="entry name" value="Troponin_sf"/>
</dbReference>
<dbReference type="GO" id="GO:0003779">
    <property type="term" value="F:actin binding"/>
    <property type="evidence" value="ECO:0007669"/>
    <property type="project" value="UniProtKB-KW"/>
</dbReference>
<dbReference type="Pfam" id="PF00992">
    <property type="entry name" value="Troponin"/>
    <property type="match status" value="1"/>
</dbReference>
<evidence type="ECO:0000256" key="4">
    <source>
        <dbReference type="ARBA" id="ARBA00058564"/>
    </source>
</evidence>
<dbReference type="GO" id="GO:0006936">
    <property type="term" value="P:muscle contraction"/>
    <property type="evidence" value="ECO:0007669"/>
    <property type="project" value="TreeGrafter"/>
</dbReference>
<reference evidence="7" key="1">
    <citation type="submission" date="2017-02" db="UniProtKB">
        <authorList>
            <consortium name="WormBaseParasite"/>
        </authorList>
    </citation>
    <scope>IDENTIFICATION</scope>
</reference>
<keyword evidence="2" id="KW-0514">Muscle protein</keyword>
<dbReference type="PANTHER" id="PTHR13738:SF41">
    <property type="entry name" value="TROPONIN I 4"/>
    <property type="match status" value="1"/>
</dbReference>
<evidence type="ECO:0000313" key="6">
    <source>
        <dbReference type="Proteomes" id="UP000036681"/>
    </source>
</evidence>
<sequence length="221" mass="25912">MCDDNELPLCPEEEGNIRWGGPMGDDEEDDDTKKAAAERERKKAEVRRRLEEAGRAKKAKKGFLTPERKKKLRKLLMMKAAEDLKQQQMLKEQERQRVLQERIIPLPDLDNADDDELEQIAKDMAARLMQLESEHYDINYIVRQKDFEINELTIAVNDLRGKFVKPTLKKVSKTDSKFDKLKKKDQQKVDFRTNLKNVDTKKFALEEVCSLIKHNVYYLST</sequence>
<evidence type="ECO:0000256" key="5">
    <source>
        <dbReference type="SAM" id="MobiDB-lite"/>
    </source>
</evidence>
<dbReference type="InterPro" id="IPR050875">
    <property type="entry name" value="Troponin_I"/>
</dbReference>
<accession>A0A0M3I0T5</accession>
<dbReference type="GO" id="GO:0030172">
    <property type="term" value="F:troponin C binding"/>
    <property type="evidence" value="ECO:0007669"/>
    <property type="project" value="UniProtKB-ARBA"/>
</dbReference>
<feature type="compositionally biased region" description="Acidic residues" evidence="5">
    <location>
        <begin position="1"/>
        <end position="14"/>
    </location>
</feature>
<evidence type="ECO:0000256" key="3">
    <source>
        <dbReference type="ARBA" id="ARBA00023203"/>
    </source>
</evidence>
<proteinExistence type="inferred from homology"/>
<dbReference type="PANTHER" id="PTHR13738">
    <property type="entry name" value="TROPONIN I"/>
    <property type="match status" value="1"/>
</dbReference>
<dbReference type="Gene3D" id="1.20.5.350">
    <property type="match status" value="1"/>
</dbReference>
<evidence type="ECO:0000256" key="1">
    <source>
        <dbReference type="ARBA" id="ARBA00009930"/>
    </source>
</evidence>
<comment type="function">
    <text evidence="4">Troponin I is the inhibitory subunit of troponin, the thin filament regulatory complex which confers calcium-sensitivity to muscle actomyosin ATPase activity.</text>
</comment>
<dbReference type="SUPFAM" id="SSF90250">
    <property type="entry name" value="Troponin coil-coiled subunits"/>
    <property type="match status" value="1"/>
</dbReference>